<feature type="transmembrane region" description="Helical" evidence="7">
    <location>
        <begin position="146"/>
        <end position="167"/>
    </location>
</feature>
<comment type="caution">
    <text evidence="9">The sequence shown here is derived from an EMBL/GenBank/DDBJ whole genome shotgun (WGS) entry which is preliminary data.</text>
</comment>
<dbReference type="InterPro" id="IPR006153">
    <property type="entry name" value="Cation/H_exchanger_TM"/>
</dbReference>
<dbReference type="Pfam" id="PF02254">
    <property type="entry name" value="TrkA_N"/>
    <property type="match status" value="1"/>
</dbReference>
<dbReference type="SUPFAM" id="SSF51735">
    <property type="entry name" value="NAD(P)-binding Rossmann-fold domains"/>
    <property type="match status" value="1"/>
</dbReference>
<dbReference type="InterPro" id="IPR038770">
    <property type="entry name" value="Na+/solute_symporter_sf"/>
</dbReference>
<dbReference type="Gene3D" id="3.40.50.720">
    <property type="entry name" value="NAD(P)-binding Rossmann-like Domain"/>
    <property type="match status" value="1"/>
</dbReference>
<feature type="transmembrane region" description="Helical" evidence="7">
    <location>
        <begin position="269"/>
        <end position="287"/>
    </location>
</feature>
<comment type="subcellular location">
    <subcellularLocation>
        <location evidence="1">Membrane</location>
        <topology evidence="1">Multi-pass membrane protein</topology>
    </subcellularLocation>
</comment>
<feature type="transmembrane region" description="Helical" evidence="7">
    <location>
        <begin position="293"/>
        <end position="318"/>
    </location>
</feature>
<keyword evidence="3" id="KW-0813">Transport</keyword>
<evidence type="ECO:0000256" key="2">
    <source>
        <dbReference type="ARBA" id="ARBA00005551"/>
    </source>
</evidence>
<feature type="transmembrane region" description="Helical" evidence="7">
    <location>
        <begin position="84"/>
        <end position="102"/>
    </location>
</feature>
<protein>
    <submittedName>
        <fullName evidence="9">Cation:proton antiporter</fullName>
    </submittedName>
</protein>
<accession>A0ABT7QZ71</accession>
<feature type="transmembrane region" description="Helical" evidence="7">
    <location>
        <begin position="26"/>
        <end position="45"/>
    </location>
</feature>
<proteinExistence type="inferred from homology"/>
<evidence type="ECO:0000259" key="8">
    <source>
        <dbReference type="PROSITE" id="PS51201"/>
    </source>
</evidence>
<dbReference type="Gene3D" id="1.20.1530.20">
    <property type="match status" value="1"/>
</dbReference>
<dbReference type="PANTHER" id="PTHR42751:SF3">
    <property type="entry name" value="SODIUM_GLUTAMATE SYMPORTER"/>
    <property type="match status" value="1"/>
</dbReference>
<gene>
    <name evidence="9" type="ORF">PGH07_08080</name>
</gene>
<evidence type="ECO:0000256" key="1">
    <source>
        <dbReference type="ARBA" id="ARBA00004141"/>
    </source>
</evidence>
<dbReference type="Pfam" id="PF00999">
    <property type="entry name" value="Na_H_Exchanger"/>
    <property type="match status" value="1"/>
</dbReference>
<evidence type="ECO:0000313" key="9">
    <source>
        <dbReference type="EMBL" id="MDM5272135.1"/>
    </source>
</evidence>
<name>A0ABT7QZ71_9BACT</name>
<feature type="transmembrane region" description="Helical" evidence="7">
    <location>
        <begin position="52"/>
        <end position="72"/>
    </location>
</feature>
<feature type="transmembrane region" description="Helical" evidence="7">
    <location>
        <begin position="179"/>
        <end position="196"/>
    </location>
</feature>
<reference evidence="9" key="1">
    <citation type="submission" date="2023-01" db="EMBL/GenBank/DDBJ databases">
        <title>Sulfurovum sp. zt1-1 genome assembly.</title>
        <authorList>
            <person name="Wang J."/>
        </authorList>
    </citation>
    <scope>NUCLEOTIDE SEQUENCE</scope>
    <source>
        <strain evidence="9">Zt1-1</strain>
    </source>
</reference>
<keyword evidence="10" id="KW-1185">Reference proteome</keyword>
<evidence type="ECO:0000313" key="10">
    <source>
        <dbReference type="Proteomes" id="UP001169069"/>
    </source>
</evidence>
<dbReference type="EMBL" id="JAQIBD010000002">
    <property type="protein sequence ID" value="MDM5272135.1"/>
    <property type="molecule type" value="Genomic_DNA"/>
</dbReference>
<evidence type="ECO:0000256" key="5">
    <source>
        <dbReference type="ARBA" id="ARBA00022989"/>
    </source>
</evidence>
<dbReference type="InterPro" id="IPR003148">
    <property type="entry name" value="RCK_N"/>
</dbReference>
<dbReference type="PROSITE" id="PS51201">
    <property type="entry name" value="RCK_N"/>
    <property type="match status" value="1"/>
</dbReference>
<dbReference type="PANTHER" id="PTHR42751">
    <property type="entry name" value="SODIUM/HYDROGEN EXCHANGER FAMILY/TRKA DOMAIN PROTEIN"/>
    <property type="match status" value="1"/>
</dbReference>
<evidence type="ECO:0000256" key="4">
    <source>
        <dbReference type="ARBA" id="ARBA00022692"/>
    </source>
</evidence>
<feature type="transmembrane region" description="Helical" evidence="7">
    <location>
        <begin position="354"/>
        <end position="372"/>
    </location>
</feature>
<evidence type="ECO:0000256" key="3">
    <source>
        <dbReference type="ARBA" id="ARBA00022448"/>
    </source>
</evidence>
<feature type="transmembrane region" description="Helical" evidence="7">
    <location>
        <begin position="216"/>
        <end position="249"/>
    </location>
</feature>
<organism evidence="9 10">
    <name type="scientific">Sulfurovum zhangzhouensis</name>
    <dbReference type="NCBI Taxonomy" id="3019067"/>
    <lineage>
        <taxon>Bacteria</taxon>
        <taxon>Pseudomonadati</taxon>
        <taxon>Campylobacterota</taxon>
        <taxon>Epsilonproteobacteria</taxon>
        <taxon>Campylobacterales</taxon>
        <taxon>Sulfurovaceae</taxon>
        <taxon>Sulfurovum</taxon>
    </lineage>
</organism>
<dbReference type="InterPro" id="IPR036291">
    <property type="entry name" value="NAD(P)-bd_dom_sf"/>
</dbReference>
<comment type="similarity">
    <text evidence="2">Belongs to the monovalent cation:proton antiporter 2 (CPA2) transporter (TC 2.A.37) family.</text>
</comment>
<evidence type="ECO:0000256" key="6">
    <source>
        <dbReference type="ARBA" id="ARBA00023136"/>
    </source>
</evidence>
<keyword evidence="4 7" id="KW-0812">Transmembrane</keyword>
<evidence type="ECO:0000256" key="7">
    <source>
        <dbReference type="SAM" id="Phobius"/>
    </source>
</evidence>
<keyword evidence="6 7" id="KW-0472">Membrane</keyword>
<dbReference type="Proteomes" id="UP001169069">
    <property type="component" value="Unassembled WGS sequence"/>
</dbReference>
<feature type="domain" description="RCK N-terminal" evidence="8">
    <location>
        <begin position="400"/>
        <end position="521"/>
    </location>
</feature>
<dbReference type="RefSeq" id="WP_289413887.1">
    <property type="nucleotide sequence ID" value="NZ_JAQIBD010000002.1"/>
</dbReference>
<sequence length="536" mass="59109">MNILALIILATALSLAINLLLKRFDVSTIVGYILTGFIIATFFDYAKIDQQVLGELAEFGVVFLMFTIGLEFSLTHMKRMKQEVFVFGILQVVLTALLFTYLSISLFDLELKSALIVGMALSLSSTAIVLTTLNANGDIHRPYGRYALGILLFQDVAVIPILLMVSFLAKPSDSVSDTVLDTLFSGFIVIFTLFVMGKYATTKFLSYVVDSKKEELFILAILLIVLSASLLAHAFGFSYSLGAFIAGMLIAESKYKHQIEADLVPFRDILLGLFFITVGLQINLAVIREYFFIIVGLTVAILLLKAIIIFAITVIFSFPKRAFKTALALAQVGEFSFAVFALAKSYELVDNEVLQVLISVVVVSLIFTSLAVKHVRAFTNLFYQQATEAMREPICSSCIENHIVVCGYSLLGQGIVAELKAQGITYVAIEHDRSLVELGHKKGDSVFFGNAASKRLLNALDIKNAIAVIIAIDNDEKIRLICEAIHSIDERIDMILKVTDIRQIEELSDLPIKSFINQNETVAKLLVSQALKCDMG</sequence>
<keyword evidence="5 7" id="KW-1133">Transmembrane helix</keyword>
<feature type="transmembrane region" description="Helical" evidence="7">
    <location>
        <begin position="114"/>
        <end position="134"/>
    </location>
</feature>